<dbReference type="EMBL" id="CAMPGE010022353">
    <property type="protein sequence ID" value="CAI2380400.1"/>
    <property type="molecule type" value="Genomic_DNA"/>
</dbReference>
<reference evidence="2" key="1">
    <citation type="submission" date="2023-07" db="EMBL/GenBank/DDBJ databases">
        <authorList>
            <consortium name="AG Swart"/>
            <person name="Singh M."/>
            <person name="Singh A."/>
            <person name="Seah K."/>
            <person name="Emmerich C."/>
        </authorList>
    </citation>
    <scope>NUCLEOTIDE SEQUENCE</scope>
    <source>
        <strain evidence="2">DP1</strain>
    </source>
</reference>
<accession>A0AAD1XWK0</accession>
<keyword evidence="3" id="KW-1185">Reference proteome</keyword>
<keyword evidence="1" id="KW-0732">Signal</keyword>
<dbReference type="Proteomes" id="UP001295684">
    <property type="component" value="Unassembled WGS sequence"/>
</dbReference>
<comment type="caution">
    <text evidence="2">The sequence shown here is derived from an EMBL/GenBank/DDBJ whole genome shotgun (WGS) entry which is preliminary data.</text>
</comment>
<evidence type="ECO:0000313" key="2">
    <source>
        <dbReference type="EMBL" id="CAI2380400.1"/>
    </source>
</evidence>
<evidence type="ECO:0000256" key="1">
    <source>
        <dbReference type="SAM" id="SignalP"/>
    </source>
</evidence>
<feature type="chain" id="PRO_5042037344" evidence="1">
    <location>
        <begin position="21"/>
        <end position="187"/>
    </location>
</feature>
<organism evidence="2 3">
    <name type="scientific">Euplotes crassus</name>
    <dbReference type="NCBI Taxonomy" id="5936"/>
    <lineage>
        <taxon>Eukaryota</taxon>
        <taxon>Sar</taxon>
        <taxon>Alveolata</taxon>
        <taxon>Ciliophora</taxon>
        <taxon>Intramacronucleata</taxon>
        <taxon>Spirotrichea</taxon>
        <taxon>Hypotrichia</taxon>
        <taxon>Euplotida</taxon>
        <taxon>Euplotidae</taxon>
        <taxon>Moneuplotes</taxon>
    </lineage>
</organism>
<protein>
    <submittedName>
        <fullName evidence="2">Uncharacterized protein</fullName>
    </submittedName>
</protein>
<proteinExistence type="predicted"/>
<dbReference type="AlphaFoldDB" id="A0AAD1XWK0"/>
<sequence>MKTYIVVLLALMMFTYHVEGASQANFVKSKIYGNKLVSLTDARSIIVEFGLGLVQGLQEDPEQEMSICQRDVLKLGTIYDDAWRLIDHLKNKGFDFLQIMSFVNSAYRIVMDIEEDCHVLGLFETVTSLLYPWTLLVKLIQVVLRSYIILPALVRFGLAIVWQRDARAAGFEFGFLLKNILDYSIKF</sequence>
<name>A0AAD1XWK0_EUPCR</name>
<gene>
    <name evidence="2" type="ORF">ECRASSUSDP1_LOCUS21834</name>
</gene>
<evidence type="ECO:0000313" key="3">
    <source>
        <dbReference type="Proteomes" id="UP001295684"/>
    </source>
</evidence>
<feature type="signal peptide" evidence="1">
    <location>
        <begin position="1"/>
        <end position="20"/>
    </location>
</feature>